<dbReference type="RefSeq" id="WP_106770149.1">
    <property type="nucleotide sequence ID" value="NZ_PXYK01000001.1"/>
</dbReference>
<protein>
    <submittedName>
        <fullName evidence="3">D-amino-acid oxidase</fullName>
    </submittedName>
</protein>
<evidence type="ECO:0000256" key="1">
    <source>
        <dbReference type="ARBA" id="ARBA00023002"/>
    </source>
</evidence>
<name>A0A2P7ST33_9HYPH</name>
<comment type="caution">
    <text evidence="3">The sequence shown here is derived from an EMBL/GenBank/DDBJ whole genome shotgun (WGS) entry which is preliminary data.</text>
</comment>
<dbReference type="InterPro" id="IPR006076">
    <property type="entry name" value="FAD-dep_OxRdtase"/>
</dbReference>
<dbReference type="Proteomes" id="UP000241229">
    <property type="component" value="Unassembled WGS sequence"/>
</dbReference>
<dbReference type="Gene3D" id="3.50.50.60">
    <property type="entry name" value="FAD/NAD(P)-binding domain"/>
    <property type="match status" value="1"/>
</dbReference>
<evidence type="ECO:0000313" key="3">
    <source>
        <dbReference type="EMBL" id="PSJ65607.1"/>
    </source>
</evidence>
<proteinExistence type="predicted"/>
<dbReference type="GO" id="GO:0016491">
    <property type="term" value="F:oxidoreductase activity"/>
    <property type="evidence" value="ECO:0007669"/>
    <property type="project" value="UniProtKB-KW"/>
</dbReference>
<dbReference type="GO" id="GO:0005737">
    <property type="term" value="C:cytoplasm"/>
    <property type="evidence" value="ECO:0007669"/>
    <property type="project" value="TreeGrafter"/>
</dbReference>
<dbReference type="SUPFAM" id="SSF51905">
    <property type="entry name" value="FAD/NAD(P)-binding domain"/>
    <property type="match status" value="1"/>
</dbReference>
<feature type="domain" description="FAD dependent oxidoreductase" evidence="2">
    <location>
        <begin position="5"/>
        <end position="336"/>
    </location>
</feature>
<keyword evidence="1" id="KW-0560">Oxidoreductase</keyword>
<organism evidence="3 4">
    <name type="scientific">Kumtagia ephedrae</name>
    <dbReference type="NCBI Taxonomy" id="2116701"/>
    <lineage>
        <taxon>Bacteria</taxon>
        <taxon>Pseudomonadati</taxon>
        <taxon>Pseudomonadota</taxon>
        <taxon>Alphaproteobacteria</taxon>
        <taxon>Hyphomicrobiales</taxon>
        <taxon>Phyllobacteriaceae</taxon>
        <taxon>Kumtagia</taxon>
    </lineage>
</organism>
<dbReference type="Pfam" id="PF01266">
    <property type="entry name" value="DAO"/>
    <property type="match status" value="1"/>
</dbReference>
<dbReference type="EMBL" id="PXYK01000001">
    <property type="protein sequence ID" value="PSJ65607.1"/>
    <property type="molecule type" value="Genomic_DNA"/>
</dbReference>
<keyword evidence="4" id="KW-1185">Reference proteome</keyword>
<gene>
    <name evidence="3" type="ORF">C7I84_00295</name>
</gene>
<reference evidence="3 4" key="1">
    <citation type="submission" date="2018-03" db="EMBL/GenBank/DDBJ databases">
        <title>The draft genome of Mesorhizobium sp. 6GN-30.</title>
        <authorList>
            <person name="Liu L."/>
            <person name="Li L."/>
            <person name="Wang T."/>
            <person name="Zhang X."/>
            <person name="Liang L."/>
        </authorList>
    </citation>
    <scope>NUCLEOTIDE SEQUENCE [LARGE SCALE GENOMIC DNA]</scope>
    <source>
        <strain evidence="3 4">6GN30</strain>
    </source>
</reference>
<accession>A0A2P7ST33</accession>
<dbReference type="Gene3D" id="3.30.9.10">
    <property type="entry name" value="D-Amino Acid Oxidase, subunit A, domain 2"/>
    <property type="match status" value="1"/>
</dbReference>
<dbReference type="AlphaFoldDB" id="A0A2P7ST33"/>
<dbReference type="PANTHER" id="PTHR13847:SF289">
    <property type="entry name" value="GLYCINE OXIDASE"/>
    <property type="match status" value="1"/>
</dbReference>
<dbReference type="InterPro" id="IPR036188">
    <property type="entry name" value="FAD/NAD-bd_sf"/>
</dbReference>
<sequence length="358" mass="37684">MPKHVLVVGAGIVGASIAWHLAKAGCAVTIVDAGDGGGLATRHSFAWINASWGNPKFYFDFRRRAMASWRRLERDVPSVSVDWCGGLIWDLPPDQLTAYAEEHAGWGYGLRRVTRAEAQRIEPNLTAPPEQALHVAEEGMVEPVAAARALLAGAIASGARFLPNTPAAALLERGGRVAGVLTEAGERLEADETVVAAGADTARLLDSAGVRLAVNAPAGLIAHSTVADRRLLNGLVMAPDLHVRQTREGRLIAGTDFAGGDPGGREREMALELIEQVKAMIDGASNLALDFLTVGHRPTPADGFPAIGRPGPDGLYVAVLHSGITLAPLVGELAAREIARGERDADLAPYDLRRAAVA</sequence>
<dbReference type="PANTHER" id="PTHR13847">
    <property type="entry name" value="SARCOSINE DEHYDROGENASE-RELATED"/>
    <property type="match status" value="1"/>
</dbReference>
<evidence type="ECO:0000313" key="4">
    <source>
        <dbReference type="Proteomes" id="UP000241229"/>
    </source>
</evidence>
<evidence type="ECO:0000259" key="2">
    <source>
        <dbReference type="Pfam" id="PF01266"/>
    </source>
</evidence>